<dbReference type="STRING" id="1205910.B005_5527"/>
<accession>J7LF96</accession>
<dbReference type="KEGG" id="nal:B005_5527"/>
<reference evidence="3" key="2">
    <citation type="submission" date="2012-08" db="EMBL/GenBank/DDBJ databases">
        <title>Whole-genome sequence of Nocardiopsis alba strain ATCC BAA-2165 associated with honeybees.</title>
        <authorList>
            <person name="Qiao J."/>
            <person name="Chen L."/>
            <person name="Li Y."/>
            <person name="Wang J."/>
            <person name="Zhang W."/>
            <person name="Chen S."/>
        </authorList>
    </citation>
    <scope>NUCLEOTIDE SEQUENCE [LARGE SCALE GENOMIC DNA]</scope>
    <source>
        <strain evidence="3">ATCC BAA-2165 / BE74</strain>
    </source>
</reference>
<dbReference type="EMBL" id="CP003788">
    <property type="protein sequence ID" value="AFR10110.1"/>
    <property type="molecule type" value="Genomic_DNA"/>
</dbReference>
<name>J7LF96_NOCAA</name>
<gene>
    <name evidence="2" type="ordered locus">B005_5527</name>
</gene>
<feature type="compositionally biased region" description="Gly residues" evidence="1">
    <location>
        <begin position="1"/>
        <end position="10"/>
    </location>
</feature>
<proteinExistence type="predicted"/>
<organism evidence="2 3">
    <name type="scientific">Nocardiopsis alba (strain ATCC BAA-2165 / BE74)</name>
    <dbReference type="NCBI Taxonomy" id="1205910"/>
    <lineage>
        <taxon>Bacteria</taxon>
        <taxon>Bacillati</taxon>
        <taxon>Actinomycetota</taxon>
        <taxon>Actinomycetes</taxon>
        <taxon>Streptosporangiales</taxon>
        <taxon>Nocardiopsidaceae</taxon>
        <taxon>Nocardiopsis</taxon>
    </lineage>
</organism>
<dbReference type="Proteomes" id="UP000003779">
    <property type="component" value="Chromosome"/>
</dbReference>
<evidence type="ECO:0000313" key="2">
    <source>
        <dbReference type="EMBL" id="AFR10110.1"/>
    </source>
</evidence>
<dbReference type="AlphaFoldDB" id="J7LF96"/>
<reference evidence="2 3" key="1">
    <citation type="journal article" date="2012" name="J. Bacteriol.">
        <title>Whole-Genome Sequence of Nocardiopsis alba Strain ATCC BAA-2165, Associated with Honeybees.</title>
        <authorList>
            <person name="Qiao J."/>
            <person name="Chen L."/>
            <person name="Li Y."/>
            <person name="Wang J."/>
            <person name="Zhang W."/>
            <person name="Chen S."/>
        </authorList>
    </citation>
    <scope>NUCLEOTIDE SEQUENCE [LARGE SCALE GENOMIC DNA]</scope>
    <source>
        <strain evidence="3">ATCC BAA-2165 / BE74</strain>
    </source>
</reference>
<feature type="region of interest" description="Disordered" evidence="1">
    <location>
        <begin position="1"/>
        <end position="20"/>
    </location>
</feature>
<evidence type="ECO:0000313" key="3">
    <source>
        <dbReference type="Proteomes" id="UP000003779"/>
    </source>
</evidence>
<evidence type="ECO:0000256" key="1">
    <source>
        <dbReference type="SAM" id="MobiDB-lite"/>
    </source>
</evidence>
<protein>
    <submittedName>
        <fullName evidence="2">Uncharacterized protein</fullName>
    </submittedName>
</protein>
<dbReference type="HOGENOM" id="CLU_2974836_0_0_11"/>
<sequence>MSPRVGGTGGNATTHSAQTDLVWEIVRLTPPSSRATVDSPHLCRSPTFTTTISSVQYL</sequence>